<name>A0ABU8XJG8_9BURK</name>
<protein>
    <submittedName>
        <fullName evidence="1">Uncharacterized protein</fullName>
    </submittedName>
</protein>
<keyword evidence="2" id="KW-1185">Reference proteome</keyword>
<sequence length="81" mass="8424">MRRNVLMLCPAVKSAAIDLLLALAAVLAAAGIGIAGGSRAVGPAPARLTSEVRSDAQREFDRRADMALQIAASFACPECRE</sequence>
<evidence type="ECO:0000313" key="1">
    <source>
        <dbReference type="EMBL" id="MEJ8858817.1"/>
    </source>
</evidence>
<proteinExistence type="predicted"/>
<reference evidence="1 2" key="1">
    <citation type="submission" date="2024-03" db="EMBL/GenBank/DDBJ databases">
        <title>Novel species of the genus Variovorax.</title>
        <authorList>
            <person name="Liu Q."/>
            <person name="Xin Y.-H."/>
        </authorList>
    </citation>
    <scope>NUCLEOTIDE SEQUENCE [LARGE SCALE GENOMIC DNA]</scope>
    <source>
        <strain evidence="1 2">KACC 18901</strain>
    </source>
</reference>
<dbReference type="RefSeq" id="WP_340338870.1">
    <property type="nucleotide sequence ID" value="NZ_JBBKZS010000020.1"/>
</dbReference>
<dbReference type="Proteomes" id="UP001367030">
    <property type="component" value="Unassembled WGS sequence"/>
</dbReference>
<dbReference type="EMBL" id="JBBKZS010000020">
    <property type="protein sequence ID" value="MEJ8858817.1"/>
    <property type="molecule type" value="Genomic_DNA"/>
</dbReference>
<gene>
    <name evidence="1" type="ORF">WKW79_29890</name>
</gene>
<comment type="caution">
    <text evidence="1">The sequence shown here is derived from an EMBL/GenBank/DDBJ whole genome shotgun (WGS) entry which is preliminary data.</text>
</comment>
<evidence type="ECO:0000313" key="2">
    <source>
        <dbReference type="Proteomes" id="UP001367030"/>
    </source>
</evidence>
<organism evidence="1 2">
    <name type="scientific">Variovorax robiniae</name>
    <dbReference type="NCBI Taxonomy" id="1836199"/>
    <lineage>
        <taxon>Bacteria</taxon>
        <taxon>Pseudomonadati</taxon>
        <taxon>Pseudomonadota</taxon>
        <taxon>Betaproteobacteria</taxon>
        <taxon>Burkholderiales</taxon>
        <taxon>Comamonadaceae</taxon>
        <taxon>Variovorax</taxon>
    </lineage>
</organism>
<accession>A0ABU8XJG8</accession>